<proteinExistence type="predicted"/>
<dbReference type="GeneID" id="54454905"/>
<name>A0A6A6YU29_9PEZI</name>
<sequence length="332" mass="37334">MDSPKETDDNPPETIEVVLDKRGDVIFELGGIGQPLTRLRVSSKVLTLASPVFDAMFNHGFAEGQNLSSASPRVVFLREDHSESMTILCQICHIRNQDVPKTLTVDLLAELTILCDKYDCVSAIQPWSVLWARELLPRTREPGSEKLLFIAYRLELPMIFFQLTETLVKDRESKVNFEIACAGQDSLPTRIVDDIEENRAERRQRLVNAIINGITPILKGSKATSHHCVRELVSEYFFSLAKVDLWPLLEGVSRYSSSEIFQKLDSLTATNEDNCECDYSSNSCFAVSQSASLVHTLKEEIKAIEMSYTGICLDCSMAGRNSYDSKICRVKH</sequence>
<organism evidence="1">
    <name type="scientific">Mytilinidion resinicola</name>
    <dbReference type="NCBI Taxonomy" id="574789"/>
    <lineage>
        <taxon>Eukaryota</taxon>
        <taxon>Fungi</taxon>
        <taxon>Dikarya</taxon>
        <taxon>Ascomycota</taxon>
        <taxon>Pezizomycotina</taxon>
        <taxon>Dothideomycetes</taxon>
        <taxon>Pleosporomycetidae</taxon>
        <taxon>Mytilinidiales</taxon>
        <taxon>Mytilinidiaceae</taxon>
        <taxon>Mytilinidion</taxon>
    </lineage>
</organism>
<evidence type="ECO:0000313" key="3">
    <source>
        <dbReference type="RefSeq" id="XP_033578857.1"/>
    </source>
</evidence>
<dbReference type="Gene3D" id="3.30.710.10">
    <property type="entry name" value="Potassium Channel Kv1.1, Chain A"/>
    <property type="match status" value="1"/>
</dbReference>
<evidence type="ECO:0000313" key="2">
    <source>
        <dbReference type="Proteomes" id="UP000504636"/>
    </source>
</evidence>
<dbReference type="RefSeq" id="XP_033578857.1">
    <property type="nucleotide sequence ID" value="XM_033714012.1"/>
</dbReference>
<accession>A0A6A6YU29</accession>
<dbReference type="Proteomes" id="UP000504636">
    <property type="component" value="Unplaced"/>
</dbReference>
<reference evidence="3" key="3">
    <citation type="submission" date="2025-04" db="UniProtKB">
        <authorList>
            <consortium name="RefSeq"/>
        </authorList>
    </citation>
    <scope>IDENTIFICATION</scope>
    <source>
        <strain evidence="3">CBS 304.34</strain>
    </source>
</reference>
<gene>
    <name evidence="1 3" type="ORF">BDZ99DRAFT_282566</name>
</gene>
<reference evidence="3" key="2">
    <citation type="submission" date="2020-04" db="EMBL/GenBank/DDBJ databases">
        <authorList>
            <consortium name="NCBI Genome Project"/>
        </authorList>
    </citation>
    <scope>NUCLEOTIDE SEQUENCE</scope>
    <source>
        <strain evidence="3">CBS 304.34</strain>
    </source>
</reference>
<dbReference type="AlphaFoldDB" id="A0A6A6YU29"/>
<protein>
    <recommendedName>
        <fullName evidence="4">BTB domain-containing protein</fullName>
    </recommendedName>
</protein>
<keyword evidence="2" id="KW-1185">Reference proteome</keyword>
<dbReference type="InterPro" id="IPR011333">
    <property type="entry name" value="SKP1/BTB/POZ_sf"/>
</dbReference>
<evidence type="ECO:0008006" key="4">
    <source>
        <dbReference type="Google" id="ProtNLM"/>
    </source>
</evidence>
<reference evidence="1 3" key="1">
    <citation type="journal article" date="2020" name="Stud. Mycol.">
        <title>101 Dothideomycetes genomes: a test case for predicting lifestyles and emergence of pathogens.</title>
        <authorList>
            <person name="Haridas S."/>
            <person name="Albert R."/>
            <person name="Binder M."/>
            <person name="Bloem J."/>
            <person name="Labutti K."/>
            <person name="Salamov A."/>
            <person name="Andreopoulos B."/>
            <person name="Baker S."/>
            <person name="Barry K."/>
            <person name="Bills G."/>
            <person name="Bluhm B."/>
            <person name="Cannon C."/>
            <person name="Castanera R."/>
            <person name="Culley D."/>
            <person name="Daum C."/>
            <person name="Ezra D."/>
            <person name="Gonzalez J."/>
            <person name="Henrissat B."/>
            <person name="Kuo A."/>
            <person name="Liang C."/>
            <person name="Lipzen A."/>
            <person name="Lutzoni F."/>
            <person name="Magnuson J."/>
            <person name="Mondo S."/>
            <person name="Nolan M."/>
            <person name="Ohm R."/>
            <person name="Pangilinan J."/>
            <person name="Park H.-J."/>
            <person name="Ramirez L."/>
            <person name="Alfaro M."/>
            <person name="Sun H."/>
            <person name="Tritt A."/>
            <person name="Yoshinaga Y."/>
            <person name="Zwiers L.-H."/>
            <person name="Turgeon B."/>
            <person name="Goodwin S."/>
            <person name="Spatafora J."/>
            <person name="Crous P."/>
            <person name="Grigoriev I."/>
        </authorList>
    </citation>
    <scope>NUCLEOTIDE SEQUENCE</scope>
    <source>
        <strain evidence="1 3">CBS 304.34</strain>
    </source>
</reference>
<evidence type="ECO:0000313" key="1">
    <source>
        <dbReference type="EMBL" id="KAF2811893.1"/>
    </source>
</evidence>
<dbReference type="EMBL" id="MU003698">
    <property type="protein sequence ID" value="KAF2811893.1"/>
    <property type="molecule type" value="Genomic_DNA"/>
</dbReference>
<dbReference type="OrthoDB" id="5275938at2759"/>